<feature type="chain" id="PRO_5040318277" description="Peptidase S1 domain-containing protein" evidence="7">
    <location>
        <begin position="17"/>
        <end position="985"/>
    </location>
</feature>
<gene>
    <name evidence="9" type="ORF">PHAECO_LOCUS2037</name>
</gene>
<dbReference type="FunFam" id="2.40.10.10:FF:000005">
    <property type="entry name" value="Serine protease 37"/>
    <property type="match status" value="3"/>
</dbReference>
<dbReference type="GO" id="GO:0006508">
    <property type="term" value="P:proteolysis"/>
    <property type="evidence" value="ECO:0007669"/>
    <property type="project" value="UniProtKB-KW"/>
</dbReference>
<proteinExistence type="predicted"/>
<evidence type="ECO:0000256" key="7">
    <source>
        <dbReference type="SAM" id="SignalP"/>
    </source>
</evidence>
<evidence type="ECO:0000256" key="2">
    <source>
        <dbReference type="ARBA" id="ARBA00022670"/>
    </source>
</evidence>
<dbReference type="SMART" id="SM00020">
    <property type="entry name" value="Tryp_SPc"/>
    <property type="match status" value="4"/>
</dbReference>
<evidence type="ECO:0000259" key="8">
    <source>
        <dbReference type="PROSITE" id="PS50240"/>
    </source>
</evidence>
<evidence type="ECO:0000256" key="1">
    <source>
        <dbReference type="ARBA" id="ARBA00004239"/>
    </source>
</evidence>
<organism evidence="9 10">
    <name type="scientific">Phaedon cochleariae</name>
    <name type="common">Mustard beetle</name>
    <dbReference type="NCBI Taxonomy" id="80249"/>
    <lineage>
        <taxon>Eukaryota</taxon>
        <taxon>Metazoa</taxon>
        <taxon>Ecdysozoa</taxon>
        <taxon>Arthropoda</taxon>
        <taxon>Hexapoda</taxon>
        <taxon>Insecta</taxon>
        <taxon>Pterygota</taxon>
        <taxon>Neoptera</taxon>
        <taxon>Endopterygota</taxon>
        <taxon>Coleoptera</taxon>
        <taxon>Polyphaga</taxon>
        <taxon>Cucujiformia</taxon>
        <taxon>Chrysomeloidea</taxon>
        <taxon>Chrysomelidae</taxon>
        <taxon>Chrysomelinae</taxon>
        <taxon>Chrysomelini</taxon>
        <taxon>Phaedon</taxon>
    </lineage>
</organism>
<dbReference type="SUPFAM" id="SSF50494">
    <property type="entry name" value="Trypsin-like serine proteases"/>
    <property type="match status" value="5"/>
</dbReference>
<dbReference type="PRINTS" id="PR00722">
    <property type="entry name" value="CHYMOTRYPSIN"/>
</dbReference>
<dbReference type="PANTHER" id="PTHR24271">
    <property type="entry name" value="KALLIKREIN-RELATED"/>
    <property type="match status" value="1"/>
</dbReference>
<dbReference type="GO" id="GO:0004252">
    <property type="term" value="F:serine-type endopeptidase activity"/>
    <property type="evidence" value="ECO:0007669"/>
    <property type="project" value="InterPro"/>
</dbReference>
<dbReference type="InterPro" id="IPR018114">
    <property type="entry name" value="TRYPSIN_HIS"/>
</dbReference>
<dbReference type="PROSITE" id="PS00134">
    <property type="entry name" value="TRYPSIN_HIS"/>
    <property type="match status" value="2"/>
</dbReference>
<dbReference type="FunFam" id="2.40.10.10:FF:000036">
    <property type="entry name" value="Trypsin beta"/>
    <property type="match status" value="1"/>
</dbReference>
<dbReference type="PROSITE" id="PS00135">
    <property type="entry name" value="TRYPSIN_SER"/>
    <property type="match status" value="2"/>
</dbReference>
<keyword evidence="2 6" id="KW-0645">Protease</keyword>
<protein>
    <recommendedName>
        <fullName evidence="8">Peptidase S1 domain-containing protein</fullName>
    </recommendedName>
</protein>
<dbReference type="EMBL" id="OU896716">
    <property type="protein sequence ID" value="CAG9814025.1"/>
    <property type="molecule type" value="Genomic_DNA"/>
</dbReference>
<keyword evidence="3 6" id="KW-0378">Hydrolase</keyword>
<dbReference type="OrthoDB" id="5565075at2759"/>
<dbReference type="InterPro" id="IPR001314">
    <property type="entry name" value="Peptidase_S1A"/>
</dbReference>
<feature type="signal peptide" evidence="7">
    <location>
        <begin position="1"/>
        <end position="16"/>
    </location>
</feature>
<dbReference type="AlphaFoldDB" id="A0A9N9SBI0"/>
<dbReference type="FunFam" id="2.40.10.10:FF:000068">
    <property type="entry name" value="transmembrane protease serine 2"/>
    <property type="match status" value="1"/>
</dbReference>
<evidence type="ECO:0000256" key="4">
    <source>
        <dbReference type="ARBA" id="ARBA00022825"/>
    </source>
</evidence>
<keyword evidence="10" id="KW-1185">Reference proteome</keyword>
<dbReference type="InterPro" id="IPR001254">
    <property type="entry name" value="Trypsin_dom"/>
</dbReference>
<keyword evidence="4 6" id="KW-0720">Serine protease</keyword>
<evidence type="ECO:0000256" key="3">
    <source>
        <dbReference type="ARBA" id="ARBA00022801"/>
    </source>
</evidence>
<reference evidence="9" key="2">
    <citation type="submission" date="2022-10" db="EMBL/GenBank/DDBJ databases">
        <authorList>
            <consortium name="ENA_rothamsted_submissions"/>
            <consortium name="culmorum"/>
            <person name="King R."/>
        </authorList>
    </citation>
    <scope>NUCLEOTIDE SEQUENCE</scope>
</reference>
<dbReference type="Gene3D" id="2.40.10.10">
    <property type="entry name" value="Trypsin-like serine proteases"/>
    <property type="match status" value="9"/>
</dbReference>
<dbReference type="Pfam" id="PF00089">
    <property type="entry name" value="Trypsin"/>
    <property type="match status" value="4"/>
</dbReference>
<evidence type="ECO:0000256" key="5">
    <source>
        <dbReference type="ARBA" id="ARBA00023157"/>
    </source>
</evidence>
<evidence type="ECO:0000256" key="6">
    <source>
        <dbReference type="RuleBase" id="RU363034"/>
    </source>
</evidence>
<dbReference type="GO" id="GO:0005576">
    <property type="term" value="C:extracellular region"/>
    <property type="evidence" value="ECO:0007669"/>
    <property type="project" value="UniProtKB-SubCell"/>
</dbReference>
<keyword evidence="7" id="KW-0732">Signal</keyword>
<dbReference type="InterPro" id="IPR033116">
    <property type="entry name" value="TRYPSIN_SER"/>
</dbReference>
<sequence>MKVALVVLALFGVALAASIDISEIPEFKNIHVEPINQPEEDDTPSLQIINGQEAVPHSIPYQVYLVGKGGGSSWSCGGSLITERYVLTAAHCLQGASSILVTLGAHNLVKPAEGSLTIRGKTWVFHEKFDDRQIDNDIGVIQLDRAVTLTESIQLVRLPSLSDVGINLEGRNARVSGWGLTDGAAGSTTNVLRQVNNTIISNSVCEKSFVILKDTEVCLSSAGGRSACNGDSGGPLVIDNVQHGRNARVSGWGLTDGVSSTTTTVLRQVNNTIISNGVCGNTYEILKPTEVCLSSAGGRSACSGDSGGPLVIDNVQHEPINKPEVDPSLEIVNGQEVVPHSIPYQIFLVASAGGSSWSCGGSLITKRYVLTAAHCLDGAKSIRVTLGAHNLAKHEAGTVTVNGRSWVIHEKYDSTNIDNDIGVIQLERNLTLTRNIQLVRLPALRDVGVNLEGRTATVSGWGLTNGIFQTTTDVLRKANNTIISNRECNDAFGIVQPTEVCLSSAGGRSACSGDSGGPLVIGNVQHEPINQPEVDPSLEIVNGQEVVPHSIPYQIFLVASAGGSSWSCGGSLITKRYVLTAAHCLDGAKSIRVTLGAHNLAKHEAGTVTVNGRSWVIHEKYDSTNIDNDIGVIQLERNLTLTRNIQLVRLPSLRDVGVNLEGRTATVSGWGLTNGIFQTTTDVLRAANNTIISNRECNDAFGIVQPTEVCLSSAGGRSACSGDSGGPLVIGNVQHEPINQPEVDPSLEIVNGQEVVPHSIPYQIFLIASAGGSSWSCGGSLITKRYVLTAAHCLDGAESVRVTLGAHNLAKHEASTVTVNGRSWVIHEKYDSRNIDNDIGVIQLERNLTLTRNIQLVRLPALRDVGVNLEGRTATVSGWGLTNGISKTTTDVLRATNNTIISNKECNDAIGIVQPTEVCLSSAGGRSSCSGDSGGPLVIGNVQHGIVSYGPLYCMSAPSVFTRVSSYLNWLISHSEWRPEEIRLD</sequence>
<dbReference type="InterPro" id="IPR009003">
    <property type="entry name" value="Peptidase_S1_PA"/>
</dbReference>
<dbReference type="CDD" id="cd00190">
    <property type="entry name" value="Tryp_SPc"/>
    <property type="match status" value="4"/>
</dbReference>
<comment type="subcellular location">
    <subcellularLocation>
        <location evidence="1">Secreted</location>
        <location evidence="1">Extracellular space</location>
    </subcellularLocation>
</comment>
<dbReference type="PROSITE" id="PS50240">
    <property type="entry name" value="TRYPSIN_DOM"/>
    <property type="match status" value="4"/>
</dbReference>
<feature type="domain" description="Peptidase S1" evidence="8">
    <location>
        <begin position="617"/>
        <end position="729"/>
    </location>
</feature>
<evidence type="ECO:0000313" key="9">
    <source>
        <dbReference type="EMBL" id="CAG9814025.1"/>
    </source>
</evidence>
<feature type="domain" description="Peptidase S1" evidence="8">
    <location>
        <begin position="48"/>
        <end position="274"/>
    </location>
</feature>
<name>A0A9N9SBI0_PHACE</name>
<keyword evidence="5" id="KW-1015">Disulfide bond</keyword>
<accession>A0A9N9SBI0</accession>
<reference evidence="9" key="1">
    <citation type="submission" date="2022-01" db="EMBL/GenBank/DDBJ databases">
        <authorList>
            <person name="King R."/>
        </authorList>
    </citation>
    <scope>NUCLEOTIDE SEQUENCE</scope>
</reference>
<dbReference type="Proteomes" id="UP001153737">
    <property type="component" value="Chromosome 10"/>
</dbReference>
<dbReference type="PANTHER" id="PTHR24271:SF50">
    <property type="match status" value="1"/>
</dbReference>
<evidence type="ECO:0000313" key="10">
    <source>
        <dbReference type="Proteomes" id="UP001153737"/>
    </source>
</evidence>
<feature type="domain" description="Peptidase S1" evidence="8">
    <location>
        <begin position="749"/>
        <end position="976"/>
    </location>
</feature>
<feature type="domain" description="Peptidase S1" evidence="8">
    <location>
        <begin position="331"/>
        <end position="616"/>
    </location>
</feature>
<dbReference type="InterPro" id="IPR043504">
    <property type="entry name" value="Peptidase_S1_PA_chymotrypsin"/>
</dbReference>